<dbReference type="RefSeq" id="WP_120384000.1">
    <property type="nucleotide sequence ID" value="NZ_RAXT01000015.1"/>
</dbReference>
<gene>
    <name evidence="1" type="ORF">D7V20_09210</name>
</gene>
<protein>
    <submittedName>
        <fullName evidence="1">Uncharacterized protein</fullName>
    </submittedName>
</protein>
<evidence type="ECO:0000313" key="2">
    <source>
        <dbReference type="Proteomes" id="UP000280405"/>
    </source>
</evidence>
<accession>A0A3A8ESU3</accession>
<sequence>MNFNCYQVNPQHRNGNKNKSQWIPKEIEELLIFSTGIANGWCNSSQDVIWSIPKHIPVLTPIGTERPNKGNATDILYIAKYTSDTNGTWHGYPVSAKSKYDHPPQNIINAWINHGFIDKRFYAKWVQGKLK</sequence>
<dbReference type="OrthoDB" id="9152838at2"/>
<comment type="caution">
    <text evidence="1">The sequence shown here is derived from an EMBL/GenBank/DDBJ whole genome shotgun (WGS) entry which is preliminary data.</text>
</comment>
<evidence type="ECO:0000313" key="1">
    <source>
        <dbReference type="EMBL" id="RKG37917.1"/>
    </source>
</evidence>
<keyword evidence="2" id="KW-1185">Reference proteome</keyword>
<proteinExistence type="predicted"/>
<reference evidence="1 2" key="1">
    <citation type="submission" date="2018-09" db="EMBL/GenBank/DDBJ databases">
        <title>The draft genome of Acinetobacter spp. strains.</title>
        <authorList>
            <person name="Qin J."/>
            <person name="Feng Y."/>
            <person name="Zong Z."/>
        </authorList>
    </citation>
    <scope>NUCLEOTIDE SEQUENCE [LARGE SCALE GENOMIC DNA]</scope>
    <source>
        <strain evidence="1 2">WCHAc060115</strain>
    </source>
</reference>
<name>A0A3A8ESU3_9GAMM</name>
<organism evidence="1 2">
    <name type="scientific">Acinetobacter rongchengensis</name>
    <dbReference type="NCBI Taxonomy" id="2419601"/>
    <lineage>
        <taxon>Bacteria</taxon>
        <taxon>Pseudomonadati</taxon>
        <taxon>Pseudomonadota</taxon>
        <taxon>Gammaproteobacteria</taxon>
        <taxon>Moraxellales</taxon>
        <taxon>Moraxellaceae</taxon>
        <taxon>Acinetobacter</taxon>
    </lineage>
</organism>
<dbReference type="EMBL" id="RAXT01000015">
    <property type="protein sequence ID" value="RKG37917.1"/>
    <property type="molecule type" value="Genomic_DNA"/>
</dbReference>
<dbReference type="Proteomes" id="UP000280405">
    <property type="component" value="Unassembled WGS sequence"/>
</dbReference>
<dbReference type="AlphaFoldDB" id="A0A3A8ESU3"/>